<evidence type="ECO:0000256" key="3">
    <source>
        <dbReference type="SAM" id="Phobius"/>
    </source>
</evidence>
<dbReference type="RefSeq" id="WP_252854967.1">
    <property type="nucleotide sequence ID" value="NZ_JAMXLR010000077.1"/>
</dbReference>
<sequence length="430" mass="47362">MSLIVQFGPLLAAMLVLLVGSAFFSSSEAALFYLTRDDRERFVHGNRAQKRVVHLLSTPERLLTSILFWNLVINVGYFSIASRIGLALERDGHASAAAGFTVGALLTIILCSEMLPKNLAVLWPRWLSTAVSLPLSASIWALMPVLPTLQAINRISLRTLLPNFEREAYLELRDIERAISLSTPDKTMAHHEELVLHQIVSLSEMEAEELMRPRLGLTFYHAPVSMNDLRENPPNCDYLLVAEPDSEEFDRAMPLSQLSGVTTNRLETECERVPYVPWCATGAATLDVLSNSRGGLAVVINELGETIGIVTLDDVMHALFANPTIRVTSRSAAQSIEPLPDSTFELNGAITLRRLAKQLNLELPTAKSVTVAGMLQENLQRLPQPGDEVLWGNCRFLVTDSPRPGVLTATVEKLPEQRRTDDVPPNGGGI</sequence>
<proteinExistence type="predicted"/>
<evidence type="ECO:0000259" key="4">
    <source>
        <dbReference type="SMART" id="SM01091"/>
    </source>
</evidence>
<dbReference type="PANTHER" id="PTHR22777:SF17">
    <property type="entry name" value="UPF0053 PROTEIN SLL0260"/>
    <property type="match status" value="1"/>
</dbReference>
<keyword evidence="1" id="KW-0677">Repeat</keyword>
<dbReference type="GO" id="GO:0050660">
    <property type="term" value="F:flavin adenine dinucleotide binding"/>
    <property type="evidence" value="ECO:0007669"/>
    <property type="project" value="InterPro"/>
</dbReference>
<dbReference type="GO" id="GO:0005886">
    <property type="term" value="C:plasma membrane"/>
    <property type="evidence" value="ECO:0007669"/>
    <property type="project" value="TreeGrafter"/>
</dbReference>
<dbReference type="InterPro" id="IPR016169">
    <property type="entry name" value="FAD-bd_PCMH_sub2"/>
</dbReference>
<evidence type="ECO:0000313" key="6">
    <source>
        <dbReference type="Proteomes" id="UP001155241"/>
    </source>
</evidence>
<dbReference type="Gene3D" id="3.10.580.10">
    <property type="entry name" value="CBS-domain"/>
    <property type="match status" value="1"/>
</dbReference>
<dbReference type="Proteomes" id="UP001155241">
    <property type="component" value="Unassembled WGS sequence"/>
</dbReference>
<dbReference type="PANTHER" id="PTHR22777">
    <property type="entry name" value="HEMOLYSIN-RELATED"/>
    <property type="match status" value="1"/>
</dbReference>
<keyword evidence="3" id="KW-1133">Transmembrane helix</keyword>
<reference evidence="5" key="1">
    <citation type="submission" date="2022-06" db="EMBL/GenBank/DDBJ databases">
        <title>Aeoliella straminimaris, a novel planctomycete from sediments.</title>
        <authorList>
            <person name="Vitorino I.R."/>
            <person name="Lage O.M."/>
        </authorList>
    </citation>
    <scope>NUCLEOTIDE SEQUENCE</scope>
    <source>
        <strain evidence="5">ICT_H6.2</strain>
    </source>
</reference>
<feature type="domain" description="Transporter-associated" evidence="4">
    <location>
        <begin position="337"/>
        <end position="415"/>
    </location>
</feature>
<dbReference type="AlphaFoldDB" id="A0A9X2JJL0"/>
<feature type="transmembrane region" description="Helical" evidence="3">
    <location>
        <begin position="62"/>
        <end position="82"/>
    </location>
</feature>
<dbReference type="SMART" id="SM01091">
    <property type="entry name" value="CorC_HlyC"/>
    <property type="match status" value="1"/>
</dbReference>
<feature type="transmembrane region" description="Helical" evidence="3">
    <location>
        <begin position="94"/>
        <end position="115"/>
    </location>
</feature>
<dbReference type="InterPro" id="IPR005170">
    <property type="entry name" value="Transptr-assoc_dom"/>
</dbReference>
<protein>
    <submittedName>
        <fullName evidence="5">CNNM domain-containing protein</fullName>
    </submittedName>
</protein>
<dbReference type="EMBL" id="JAMXLR010000077">
    <property type="protein sequence ID" value="MCO6046858.1"/>
    <property type="molecule type" value="Genomic_DNA"/>
</dbReference>
<name>A0A9X2JJL0_9BACT</name>
<evidence type="ECO:0000256" key="2">
    <source>
        <dbReference type="ARBA" id="ARBA00023122"/>
    </source>
</evidence>
<dbReference type="Pfam" id="PF01595">
    <property type="entry name" value="CNNM"/>
    <property type="match status" value="1"/>
</dbReference>
<dbReference type="Gene3D" id="3.30.465.10">
    <property type="match status" value="1"/>
</dbReference>
<accession>A0A9X2JJL0</accession>
<comment type="caution">
    <text evidence="5">The sequence shown here is derived from an EMBL/GenBank/DDBJ whole genome shotgun (WGS) entry which is preliminary data.</text>
</comment>
<dbReference type="InterPro" id="IPR046342">
    <property type="entry name" value="CBS_dom_sf"/>
</dbReference>
<keyword evidence="3" id="KW-0812">Transmembrane</keyword>
<dbReference type="Pfam" id="PF03471">
    <property type="entry name" value="CorC_HlyC"/>
    <property type="match status" value="1"/>
</dbReference>
<dbReference type="InterPro" id="IPR036318">
    <property type="entry name" value="FAD-bd_PCMH-like_sf"/>
</dbReference>
<evidence type="ECO:0000313" key="5">
    <source>
        <dbReference type="EMBL" id="MCO6046858.1"/>
    </source>
</evidence>
<keyword evidence="2" id="KW-0129">CBS domain</keyword>
<feature type="transmembrane region" description="Helical" evidence="3">
    <location>
        <begin position="127"/>
        <end position="149"/>
    </location>
</feature>
<organism evidence="5 6">
    <name type="scientific">Aeoliella straminimaris</name>
    <dbReference type="NCBI Taxonomy" id="2954799"/>
    <lineage>
        <taxon>Bacteria</taxon>
        <taxon>Pseudomonadati</taxon>
        <taxon>Planctomycetota</taxon>
        <taxon>Planctomycetia</taxon>
        <taxon>Pirellulales</taxon>
        <taxon>Lacipirellulaceae</taxon>
        <taxon>Aeoliella</taxon>
    </lineage>
</organism>
<gene>
    <name evidence="5" type="ORF">NG895_23410</name>
</gene>
<keyword evidence="3" id="KW-0472">Membrane</keyword>
<dbReference type="SUPFAM" id="SSF54631">
    <property type="entry name" value="CBS-domain pair"/>
    <property type="match status" value="1"/>
</dbReference>
<dbReference type="InterPro" id="IPR002550">
    <property type="entry name" value="CNNM"/>
</dbReference>
<dbReference type="SUPFAM" id="SSF56176">
    <property type="entry name" value="FAD-binding/transporter-associated domain-like"/>
    <property type="match status" value="1"/>
</dbReference>
<keyword evidence="6" id="KW-1185">Reference proteome</keyword>
<evidence type="ECO:0000256" key="1">
    <source>
        <dbReference type="ARBA" id="ARBA00022737"/>
    </source>
</evidence>